<dbReference type="PANTHER" id="PTHR40780">
    <property type="entry name" value="DUF3669 DOMAIN-CONTAINING PROTEIN"/>
    <property type="match status" value="1"/>
</dbReference>
<dbReference type="InterPro" id="IPR022137">
    <property type="entry name" value="Znf_prot_DUF3669"/>
</dbReference>
<organism evidence="2 3">
    <name type="scientific">Teratosphaeria nubilosa</name>
    <dbReference type="NCBI Taxonomy" id="161662"/>
    <lineage>
        <taxon>Eukaryota</taxon>
        <taxon>Fungi</taxon>
        <taxon>Dikarya</taxon>
        <taxon>Ascomycota</taxon>
        <taxon>Pezizomycotina</taxon>
        <taxon>Dothideomycetes</taxon>
        <taxon>Dothideomycetidae</taxon>
        <taxon>Mycosphaerellales</taxon>
        <taxon>Teratosphaeriaceae</taxon>
        <taxon>Teratosphaeria</taxon>
    </lineage>
</organism>
<dbReference type="Proteomes" id="UP000799436">
    <property type="component" value="Unassembled WGS sequence"/>
</dbReference>
<protein>
    <recommendedName>
        <fullName evidence="1">DUF3669 domain-containing protein</fullName>
    </recommendedName>
</protein>
<dbReference type="AlphaFoldDB" id="A0A6G1LBT6"/>
<evidence type="ECO:0000259" key="1">
    <source>
        <dbReference type="Pfam" id="PF12417"/>
    </source>
</evidence>
<gene>
    <name evidence="2" type="ORF">EJ03DRAFT_360717</name>
</gene>
<dbReference type="OrthoDB" id="2993351at2759"/>
<accession>A0A6G1LBT6</accession>
<evidence type="ECO:0000313" key="3">
    <source>
        <dbReference type="Proteomes" id="UP000799436"/>
    </source>
</evidence>
<reference evidence="2" key="1">
    <citation type="journal article" date="2020" name="Stud. Mycol.">
        <title>101 Dothideomycetes genomes: a test case for predicting lifestyles and emergence of pathogens.</title>
        <authorList>
            <person name="Haridas S."/>
            <person name="Albert R."/>
            <person name="Binder M."/>
            <person name="Bloem J."/>
            <person name="Labutti K."/>
            <person name="Salamov A."/>
            <person name="Andreopoulos B."/>
            <person name="Baker S."/>
            <person name="Barry K."/>
            <person name="Bills G."/>
            <person name="Bluhm B."/>
            <person name="Cannon C."/>
            <person name="Castanera R."/>
            <person name="Culley D."/>
            <person name="Daum C."/>
            <person name="Ezra D."/>
            <person name="Gonzalez J."/>
            <person name="Henrissat B."/>
            <person name="Kuo A."/>
            <person name="Liang C."/>
            <person name="Lipzen A."/>
            <person name="Lutzoni F."/>
            <person name="Magnuson J."/>
            <person name="Mondo S."/>
            <person name="Nolan M."/>
            <person name="Ohm R."/>
            <person name="Pangilinan J."/>
            <person name="Park H.-J."/>
            <person name="Ramirez L."/>
            <person name="Alfaro M."/>
            <person name="Sun H."/>
            <person name="Tritt A."/>
            <person name="Yoshinaga Y."/>
            <person name="Zwiers L.-H."/>
            <person name="Turgeon B."/>
            <person name="Goodwin S."/>
            <person name="Spatafora J."/>
            <person name="Crous P."/>
            <person name="Grigoriev I."/>
        </authorList>
    </citation>
    <scope>NUCLEOTIDE SEQUENCE</scope>
    <source>
        <strain evidence="2">CBS 116005</strain>
    </source>
</reference>
<sequence>MMTTIGKGFCGSVWAADRAGPASAMKREDGGPGRSVTKDSEMHKRIESSLSTLQRSHNLATHLNIPAHRQFVSASDSTWWSTRAASFPAGYEHCNPLITERILPFDRPARERLIDLFCLERARQTIKSSRKDKDCLMRPYLGRRRGHFSCPSHLPVETYARIMADALAVMYWHAQTAANDVEFVLAPPRKGEDGLDADVLDTQRMWILDFDCVNAITLDAQGVERAAIAFYKNDPFSPRPDSDDKRDRRLWEVFVERFLLSSVLILGNDVLPRMLVERLTQLGRMRGETQQEL</sequence>
<dbReference type="EMBL" id="ML995826">
    <property type="protein sequence ID" value="KAF2770347.1"/>
    <property type="molecule type" value="Genomic_DNA"/>
</dbReference>
<feature type="domain" description="DUF3669" evidence="1">
    <location>
        <begin position="205"/>
        <end position="268"/>
    </location>
</feature>
<dbReference type="Pfam" id="PF12417">
    <property type="entry name" value="DUF3669"/>
    <property type="match status" value="1"/>
</dbReference>
<keyword evidence="3" id="KW-1185">Reference proteome</keyword>
<evidence type="ECO:0000313" key="2">
    <source>
        <dbReference type="EMBL" id="KAF2770347.1"/>
    </source>
</evidence>
<proteinExistence type="predicted"/>
<name>A0A6G1LBT6_9PEZI</name>
<dbReference type="PANTHER" id="PTHR40780:SF3">
    <property type="entry name" value="DUF3669 DOMAIN-CONTAINING PROTEIN"/>
    <property type="match status" value="1"/>
</dbReference>